<keyword evidence="1" id="KW-0732">Signal</keyword>
<reference evidence="2 3" key="1">
    <citation type="submission" date="2016-10" db="EMBL/GenBank/DDBJ databases">
        <title>Complete genome sequences of three Cupriavidus strains isolated from various Malaysian environments.</title>
        <authorList>
            <person name="Abdullah A.A.-A."/>
            <person name="Shafie N.A.H."/>
            <person name="Lau N.S."/>
        </authorList>
    </citation>
    <scope>NUCLEOTIDE SEQUENCE [LARGE SCALE GENOMIC DNA]</scope>
    <source>
        <strain evidence="2 3">USMAA1020</strain>
    </source>
</reference>
<gene>
    <name evidence="2" type="ORF">BKK80_06025</name>
</gene>
<evidence type="ECO:0000313" key="3">
    <source>
        <dbReference type="Proteomes" id="UP000177515"/>
    </source>
</evidence>
<organism evidence="2 3">
    <name type="scientific">Cupriavidus malaysiensis</name>
    <dbReference type="NCBI Taxonomy" id="367825"/>
    <lineage>
        <taxon>Bacteria</taxon>
        <taxon>Pseudomonadati</taxon>
        <taxon>Pseudomonadota</taxon>
        <taxon>Betaproteobacteria</taxon>
        <taxon>Burkholderiales</taxon>
        <taxon>Burkholderiaceae</taxon>
        <taxon>Cupriavidus</taxon>
    </lineage>
</organism>
<dbReference type="Proteomes" id="UP000177515">
    <property type="component" value="Chromosome 1"/>
</dbReference>
<protein>
    <recommendedName>
        <fullName evidence="4">Lipoprotein</fullName>
    </recommendedName>
</protein>
<keyword evidence="3" id="KW-1185">Reference proteome</keyword>
<sequence>MTQPTKTMRTLRRLALLALCSPLLSACVTTTPIWDKQFGQALSAVNRAQMVNPDGPADQPPLSGVDGKAAVTAMNNYDRSLIRMTPAGGAYGSGAATGVGMGTGYGDASMMGSGTR</sequence>
<dbReference type="EMBL" id="CP017754">
    <property type="protein sequence ID" value="AOZ05413.1"/>
    <property type="molecule type" value="Genomic_DNA"/>
</dbReference>
<accession>A0ABM6F204</accession>
<proteinExistence type="predicted"/>
<dbReference type="RefSeq" id="WP_071011551.1">
    <property type="nucleotide sequence ID" value="NZ_CP017754.1"/>
</dbReference>
<dbReference type="PROSITE" id="PS51257">
    <property type="entry name" value="PROKAR_LIPOPROTEIN"/>
    <property type="match status" value="1"/>
</dbReference>
<name>A0ABM6F204_9BURK</name>
<evidence type="ECO:0008006" key="4">
    <source>
        <dbReference type="Google" id="ProtNLM"/>
    </source>
</evidence>
<evidence type="ECO:0000256" key="1">
    <source>
        <dbReference type="SAM" id="SignalP"/>
    </source>
</evidence>
<evidence type="ECO:0000313" key="2">
    <source>
        <dbReference type="EMBL" id="AOZ05413.1"/>
    </source>
</evidence>
<feature type="chain" id="PRO_5046885111" description="Lipoprotein" evidence="1">
    <location>
        <begin position="27"/>
        <end position="116"/>
    </location>
</feature>
<feature type="signal peptide" evidence="1">
    <location>
        <begin position="1"/>
        <end position="26"/>
    </location>
</feature>